<protein>
    <submittedName>
        <fullName evidence="2">Uncharacterized protein</fullName>
    </submittedName>
</protein>
<dbReference type="AlphaFoldDB" id="A0A6J4J5E2"/>
<proteinExistence type="predicted"/>
<feature type="compositionally biased region" description="Basic and acidic residues" evidence="1">
    <location>
        <begin position="107"/>
        <end position="121"/>
    </location>
</feature>
<organism evidence="2">
    <name type="scientific">uncultured Acetobacteraceae bacterium</name>
    <dbReference type="NCBI Taxonomy" id="169975"/>
    <lineage>
        <taxon>Bacteria</taxon>
        <taxon>Pseudomonadati</taxon>
        <taxon>Pseudomonadota</taxon>
        <taxon>Alphaproteobacteria</taxon>
        <taxon>Acetobacterales</taxon>
        <taxon>Acetobacteraceae</taxon>
        <taxon>environmental samples</taxon>
    </lineage>
</organism>
<gene>
    <name evidence="2" type="ORF">AVDCRST_MAG08-3106</name>
</gene>
<reference evidence="2" key="1">
    <citation type="submission" date="2020-02" db="EMBL/GenBank/DDBJ databases">
        <authorList>
            <person name="Meier V. D."/>
        </authorList>
    </citation>
    <scope>NUCLEOTIDE SEQUENCE</scope>
    <source>
        <strain evidence="2">AVDCRST_MAG08</strain>
    </source>
</reference>
<dbReference type="EMBL" id="CADCTG010000231">
    <property type="protein sequence ID" value="CAA9269344.1"/>
    <property type="molecule type" value="Genomic_DNA"/>
</dbReference>
<accession>A0A6J4J5E2</accession>
<dbReference type="PROSITE" id="PS51257">
    <property type="entry name" value="PROKAR_LIPOPROTEIN"/>
    <property type="match status" value="1"/>
</dbReference>
<evidence type="ECO:0000256" key="1">
    <source>
        <dbReference type="SAM" id="MobiDB-lite"/>
    </source>
</evidence>
<sequence length="238" mass="25096">MQRDFGQLGAALALVGLLGGCSWVNPALTTEADSGFGSLFYAPWSRSQAVTLADSYTVRRIRGAEADPAEERLQLEPGNVWPVEEAPRATLANPDAALRGIPAWRPGEGRSIRDLPVDERPGGPFVPPRADATPPAEPRPLELRRRRDSYSAPPPIVQPDPDRVQVLPVPPGGNAPPARRSDGQVVLTPGGPVVTSGGNDRIQSFTTPGGGVGTIHRDGGVTTITPSGGFPQTFPTPR</sequence>
<feature type="compositionally biased region" description="Basic and acidic residues" evidence="1">
    <location>
        <begin position="139"/>
        <end position="149"/>
    </location>
</feature>
<name>A0A6J4J5E2_9PROT</name>
<evidence type="ECO:0000313" key="2">
    <source>
        <dbReference type="EMBL" id="CAA9269344.1"/>
    </source>
</evidence>
<feature type="region of interest" description="Disordered" evidence="1">
    <location>
        <begin position="99"/>
        <end position="202"/>
    </location>
</feature>